<dbReference type="InterPro" id="IPR029060">
    <property type="entry name" value="PIN-like_dom_sf"/>
</dbReference>
<accession>A0A178LV27</accession>
<dbReference type="OrthoDB" id="9787727at2"/>
<comment type="caution">
    <text evidence="2">The sequence shown here is derived from an EMBL/GenBank/DDBJ whole genome shotgun (WGS) entry which is preliminary data.</text>
</comment>
<name>A0A178LV27_9CHLR</name>
<keyword evidence="3" id="KW-1185">Reference proteome</keyword>
<evidence type="ECO:0000313" key="2">
    <source>
        <dbReference type="EMBL" id="OAN37127.1"/>
    </source>
</evidence>
<proteinExistence type="predicted"/>
<dbReference type="Proteomes" id="UP000078287">
    <property type="component" value="Unassembled WGS sequence"/>
</dbReference>
<dbReference type="Pfam" id="PF13470">
    <property type="entry name" value="PIN_3"/>
    <property type="match status" value="1"/>
</dbReference>
<dbReference type="SUPFAM" id="SSF88723">
    <property type="entry name" value="PIN domain-like"/>
    <property type="match status" value="1"/>
</dbReference>
<gene>
    <name evidence="2" type="ORF">A6A03_05655</name>
</gene>
<evidence type="ECO:0000313" key="3">
    <source>
        <dbReference type="Proteomes" id="UP000078287"/>
    </source>
</evidence>
<reference evidence="2 3" key="1">
    <citation type="submission" date="2016-04" db="EMBL/GenBank/DDBJ databases">
        <title>Chloroflexus islandicus sp. nov., a thermophilic filamentous anoxygenic phototrophic bacterium from geyser Strokkur (Iceland).</title>
        <authorList>
            <person name="Gaisin V.A."/>
            <person name="Kalashnikov A.M."/>
            <person name="Sukhacheva M.V."/>
            <person name="Grouzdev D.S."/>
            <person name="Ivanov T.M."/>
            <person name="Kuznetsov B."/>
            <person name="Gorlenko V.M."/>
        </authorList>
    </citation>
    <scope>NUCLEOTIDE SEQUENCE [LARGE SCALE GENOMIC DNA]</scope>
    <source>
        <strain evidence="3">isl-2</strain>
    </source>
</reference>
<sequence length="84" mass="8787">MTGLVRECRIATIDDAVLRTALTLPTPDFEDAVQLASALHAQLDTIVTRDPAGYPESAIAILSPTALLALLSQRNGEEAGPSDG</sequence>
<evidence type="ECO:0000259" key="1">
    <source>
        <dbReference type="Pfam" id="PF13470"/>
    </source>
</evidence>
<feature type="domain" description="PIN" evidence="1">
    <location>
        <begin position="6"/>
        <end position="50"/>
    </location>
</feature>
<protein>
    <recommendedName>
        <fullName evidence="1">PIN domain-containing protein</fullName>
    </recommendedName>
</protein>
<dbReference type="AlphaFoldDB" id="A0A178LV27"/>
<dbReference type="STRING" id="1707952.A6A03_05655"/>
<dbReference type="InterPro" id="IPR002716">
    <property type="entry name" value="PIN_dom"/>
</dbReference>
<organism evidence="2 3">
    <name type="scientific">Chloroflexus islandicus</name>
    <dbReference type="NCBI Taxonomy" id="1707952"/>
    <lineage>
        <taxon>Bacteria</taxon>
        <taxon>Bacillati</taxon>
        <taxon>Chloroflexota</taxon>
        <taxon>Chloroflexia</taxon>
        <taxon>Chloroflexales</taxon>
        <taxon>Chloroflexineae</taxon>
        <taxon>Chloroflexaceae</taxon>
        <taxon>Chloroflexus</taxon>
    </lineage>
</organism>
<dbReference type="EMBL" id="LWQS01000114">
    <property type="protein sequence ID" value="OAN37127.1"/>
    <property type="molecule type" value="Genomic_DNA"/>
</dbReference>